<dbReference type="Proteomes" id="UP000252355">
    <property type="component" value="Unassembled WGS sequence"/>
</dbReference>
<evidence type="ECO:0000313" key="3">
    <source>
        <dbReference type="Proteomes" id="UP000252355"/>
    </source>
</evidence>
<dbReference type="GO" id="GO:0016810">
    <property type="term" value="F:hydrolase activity, acting on carbon-nitrogen (but not peptide) bonds"/>
    <property type="evidence" value="ECO:0007669"/>
    <property type="project" value="InterPro"/>
</dbReference>
<evidence type="ECO:0000313" key="2">
    <source>
        <dbReference type="EMBL" id="RCK78619.1"/>
    </source>
</evidence>
<keyword evidence="2" id="KW-0378">Hydrolase</keyword>
<feature type="domain" description="Amidohydrolase-related" evidence="1">
    <location>
        <begin position="63"/>
        <end position="372"/>
    </location>
</feature>
<evidence type="ECO:0000259" key="1">
    <source>
        <dbReference type="Pfam" id="PF01979"/>
    </source>
</evidence>
<comment type="caution">
    <text evidence="2">The sequence shown here is derived from an EMBL/GenBank/DDBJ whole genome shotgun (WGS) entry which is preliminary data.</text>
</comment>
<proteinExistence type="predicted"/>
<sequence>MKVIINKGTIFYQGKFQQLGRMVIDKGKILEITLASAKVKKAKADPKEKTEGNAMVIEADGKYVMPGMIDAHTHLGLEEEGVGWIDADLNESFGLVTPQVRAFDAVKMRDRAFKDALAGGITTCMITPGSANPIGGQTCILKMVGNVVEEAVVKESSGMKFAFGENPKRVYAEQKQFPSTRMGTAAVIREWLMKAQDYSKKKKAKDFKEREIKLEALLPLLEGKIQARAHAHLADDIITAYRIAQEFNLDLVIDHCTEGHLIAKELGRWKARAVVGPTLSSRCKPELRHKTFDTVRALLDEGCMVAITTDHPVIPIEGLSLCAALCVRHGLEEERAIKTVTEYPAAILGLDKRLGKLEVGYDADVVVWNGHPLDVRSTVDVALIDGKKVL</sequence>
<dbReference type="InterPro" id="IPR032466">
    <property type="entry name" value="Metal_Hydrolase"/>
</dbReference>
<dbReference type="PANTHER" id="PTHR43135:SF3">
    <property type="entry name" value="ALPHA-D-RIBOSE 1-METHYLPHOSPHONATE 5-TRIPHOSPHATE DIPHOSPHATASE"/>
    <property type="match status" value="1"/>
</dbReference>
<dbReference type="InterPro" id="IPR051781">
    <property type="entry name" value="Metallo-dep_Hydrolase"/>
</dbReference>
<dbReference type="Pfam" id="PF01979">
    <property type="entry name" value="Amidohydro_1"/>
    <property type="match status" value="1"/>
</dbReference>
<reference evidence="2 3" key="1">
    <citation type="submission" date="2018-05" db="EMBL/GenBank/DDBJ databases">
        <title>A metagenomic window into the 2 km-deep terrestrial subsurface aquifer revealed taxonomically and functionally diverse microbial community comprising novel uncultured bacterial lineages.</title>
        <authorList>
            <person name="Kadnikov V.V."/>
            <person name="Mardanov A.V."/>
            <person name="Beletsky A.V."/>
            <person name="Banks D."/>
            <person name="Pimenov N.V."/>
            <person name="Frank Y.A."/>
            <person name="Karnachuk O.V."/>
            <person name="Ravin N.V."/>
        </authorList>
    </citation>
    <scope>NUCLEOTIDE SEQUENCE [LARGE SCALE GENOMIC DNA]</scope>
    <source>
        <strain evidence="2">BY5</strain>
    </source>
</reference>
<dbReference type="SUPFAM" id="SSF51338">
    <property type="entry name" value="Composite domain of metallo-dependent hydrolases"/>
    <property type="match status" value="1"/>
</dbReference>
<dbReference type="Gene3D" id="3.20.20.140">
    <property type="entry name" value="Metal-dependent hydrolases"/>
    <property type="match status" value="1"/>
</dbReference>
<name>A0A367ZLI3_9BACT</name>
<dbReference type="EMBL" id="QOQW01000021">
    <property type="protein sequence ID" value="RCK78619.1"/>
    <property type="molecule type" value="Genomic_DNA"/>
</dbReference>
<dbReference type="AlphaFoldDB" id="A0A367ZLI3"/>
<protein>
    <submittedName>
        <fullName evidence="2">Amidohydrolase</fullName>
    </submittedName>
</protein>
<dbReference type="CDD" id="cd01309">
    <property type="entry name" value="Met_dep_hydrolase_C"/>
    <property type="match status" value="1"/>
</dbReference>
<dbReference type="InterPro" id="IPR011059">
    <property type="entry name" value="Metal-dep_hydrolase_composite"/>
</dbReference>
<dbReference type="PANTHER" id="PTHR43135">
    <property type="entry name" value="ALPHA-D-RIBOSE 1-METHYLPHOSPHONATE 5-TRIPHOSPHATE DIPHOSPHATASE"/>
    <property type="match status" value="1"/>
</dbReference>
<accession>A0A367ZLI3</accession>
<organism evidence="2 3">
    <name type="scientific">Candidatus Ozemobacter sibiricus</name>
    <dbReference type="NCBI Taxonomy" id="2268124"/>
    <lineage>
        <taxon>Bacteria</taxon>
        <taxon>Candidatus Ozemobacteria</taxon>
        <taxon>Candidatus Ozemobacterales</taxon>
        <taxon>Candidatus Ozemobacteraceae</taxon>
        <taxon>Candidatus Ozemobacter</taxon>
    </lineage>
</organism>
<gene>
    <name evidence="2" type="ORF">OZSIB_1341</name>
</gene>
<dbReference type="InterPro" id="IPR006680">
    <property type="entry name" value="Amidohydro-rel"/>
</dbReference>
<dbReference type="SUPFAM" id="SSF51556">
    <property type="entry name" value="Metallo-dependent hydrolases"/>
    <property type="match status" value="1"/>
</dbReference>